<reference evidence="1" key="1">
    <citation type="submission" date="2018-05" db="EMBL/GenBank/DDBJ databases">
        <authorList>
            <person name="Lanie J.A."/>
            <person name="Ng W.-L."/>
            <person name="Kazmierczak K.M."/>
            <person name="Andrzejewski T.M."/>
            <person name="Davidsen T.M."/>
            <person name="Wayne K.J."/>
            <person name="Tettelin H."/>
            <person name="Glass J.I."/>
            <person name="Rusch D."/>
            <person name="Podicherti R."/>
            <person name="Tsui H.-C.T."/>
            <person name="Winkler M.E."/>
        </authorList>
    </citation>
    <scope>NUCLEOTIDE SEQUENCE</scope>
</reference>
<accession>A0A382EK32</accession>
<organism evidence="1">
    <name type="scientific">marine metagenome</name>
    <dbReference type="NCBI Taxonomy" id="408172"/>
    <lineage>
        <taxon>unclassified sequences</taxon>
        <taxon>metagenomes</taxon>
        <taxon>ecological metagenomes</taxon>
    </lineage>
</organism>
<sequence length="31" mass="3276">WHGRHRRCRLPAEDAGCGVVSGALEVADGSL</sequence>
<gene>
    <name evidence="1" type="ORF">METZ01_LOCUS203117</name>
</gene>
<protein>
    <submittedName>
        <fullName evidence="1">Uncharacterized protein</fullName>
    </submittedName>
</protein>
<dbReference type="EMBL" id="UINC01044598">
    <property type="protein sequence ID" value="SVB50263.1"/>
    <property type="molecule type" value="Genomic_DNA"/>
</dbReference>
<feature type="non-terminal residue" evidence="1">
    <location>
        <position position="31"/>
    </location>
</feature>
<name>A0A382EK32_9ZZZZ</name>
<proteinExistence type="predicted"/>
<dbReference type="AlphaFoldDB" id="A0A382EK32"/>
<feature type="non-terminal residue" evidence="1">
    <location>
        <position position="1"/>
    </location>
</feature>
<evidence type="ECO:0000313" key="1">
    <source>
        <dbReference type="EMBL" id="SVB50263.1"/>
    </source>
</evidence>